<evidence type="ECO:0000313" key="1">
    <source>
        <dbReference type="EMBL" id="KAG8092912.1"/>
    </source>
</evidence>
<evidence type="ECO:0000313" key="2">
    <source>
        <dbReference type="Proteomes" id="UP000729402"/>
    </source>
</evidence>
<proteinExistence type="predicted"/>
<comment type="caution">
    <text evidence="1">The sequence shown here is derived from an EMBL/GenBank/DDBJ whole genome shotgun (WGS) entry which is preliminary data.</text>
</comment>
<gene>
    <name evidence="1" type="ORF">GUJ93_ZPchr0012g21288</name>
</gene>
<dbReference type="Proteomes" id="UP000729402">
    <property type="component" value="Unassembled WGS sequence"/>
</dbReference>
<reference evidence="1" key="2">
    <citation type="submission" date="2021-02" db="EMBL/GenBank/DDBJ databases">
        <authorList>
            <person name="Kimball J.A."/>
            <person name="Haas M.W."/>
            <person name="Macchietto M."/>
            <person name="Kono T."/>
            <person name="Duquette J."/>
            <person name="Shao M."/>
        </authorList>
    </citation>
    <scope>NUCLEOTIDE SEQUENCE</scope>
    <source>
        <tissue evidence="1">Fresh leaf tissue</tissue>
    </source>
</reference>
<dbReference type="EMBL" id="JAAALK010000080">
    <property type="protein sequence ID" value="KAG8092912.1"/>
    <property type="molecule type" value="Genomic_DNA"/>
</dbReference>
<reference evidence="1" key="1">
    <citation type="journal article" date="2021" name="bioRxiv">
        <title>Whole Genome Assembly and Annotation of Northern Wild Rice, Zizania palustris L., Supports a Whole Genome Duplication in the Zizania Genus.</title>
        <authorList>
            <person name="Haas M."/>
            <person name="Kono T."/>
            <person name="Macchietto M."/>
            <person name="Millas R."/>
            <person name="McGilp L."/>
            <person name="Shao M."/>
            <person name="Duquette J."/>
            <person name="Hirsch C.N."/>
            <person name="Kimball J."/>
        </authorList>
    </citation>
    <scope>NUCLEOTIDE SEQUENCE</scope>
    <source>
        <tissue evidence="1">Fresh leaf tissue</tissue>
    </source>
</reference>
<keyword evidence="2" id="KW-1185">Reference proteome</keyword>
<dbReference type="AlphaFoldDB" id="A0A8J5WQJ6"/>
<protein>
    <submittedName>
        <fullName evidence="1">Uncharacterized protein</fullName>
    </submittedName>
</protein>
<name>A0A8J5WQJ6_ZIZPA</name>
<sequence>MACSVALVPTPSHEIPGLPLPSSLHLLPPLILSYPVFTSNSGRRAPAWADLTSGAPARRSAERIGFRFEGFAAHAMTAQLWPAQLR</sequence>
<accession>A0A8J5WQJ6</accession>
<organism evidence="1 2">
    <name type="scientific">Zizania palustris</name>
    <name type="common">Northern wild rice</name>
    <dbReference type="NCBI Taxonomy" id="103762"/>
    <lineage>
        <taxon>Eukaryota</taxon>
        <taxon>Viridiplantae</taxon>
        <taxon>Streptophyta</taxon>
        <taxon>Embryophyta</taxon>
        <taxon>Tracheophyta</taxon>
        <taxon>Spermatophyta</taxon>
        <taxon>Magnoliopsida</taxon>
        <taxon>Liliopsida</taxon>
        <taxon>Poales</taxon>
        <taxon>Poaceae</taxon>
        <taxon>BOP clade</taxon>
        <taxon>Oryzoideae</taxon>
        <taxon>Oryzeae</taxon>
        <taxon>Zizaniinae</taxon>
        <taxon>Zizania</taxon>
    </lineage>
</organism>